<evidence type="ECO:0000256" key="11">
    <source>
        <dbReference type="SAM" id="Phobius"/>
    </source>
</evidence>
<reference evidence="13" key="1">
    <citation type="submission" date="2023-07" db="EMBL/GenBank/DDBJ databases">
        <title>A draft genome of Kazachstania heterogenica Y-27499.</title>
        <authorList>
            <person name="Donic C."/>
            <person name="Kralova J.S."/>
            <person name="Fidel L."/>
            <person name="Ben-Dor S."/>
            <person name="Jung S."/>
        </authorList>
    </citation>
    <scope>NUCLEOTIDE SEQUENCE [LARGE SCALE GENOMIC DNA]</scope>
    <source>
        <strain evidence="13">Y27499</strain>
    </source>
</reference>
<comment type="caution">
    <text evidence="12">The sequence shown here is derived from an EMBL/GenBank/DDBJ whole genome shotgun (WGS) entry which is preliminary data.</text>
</comment>
<keyword evidence="8" id="KW-0333">Golgi apparatus</keyword>
<evidence type="ECO:0000313" key="13">
    <source>
        <dbReference type="Proteomes" id="UP001306508"/>
    </source>
</evidence>
<accession>A0AAN7ZSD5</accession>
<dbReference type="EMBL" id="JAWIZZ010000047">
    <property type="protein sequence ID" value="KAK5779594.1"/>
    <property type="molecule type" value="Genomic_DNA"/>
</dbReference>
<feature type="transmembrane region" description="Helical" evidence="11">
    <location>
        <begin position="20"/>
        <end position="40"/>
    </location>
</feature>
<evidence type="ECO:0000256" key="7">
    <source>
        <dbReference type="ARBA" id="ARBA00022989"/>
    </source>
</evidence>
<keyword evidence="6" id="KW-0735">Signal-anchor</keyword>
<evidence type="ECO:0000313" key="12">
    <source>
        <dbReference type="EMBL" id="KAK5779594.1"/>
    </source>
</evidence>
<proteinExistence type="inferred from homology"/>
<evidence type="ECO:0000256" key="6">
    <source>
        <dbReference type="ARBA" id="ARBA00022968"/>
    </source>
</evidence>
<dbReference type="GO" id="GO:0000026">
    <property type="term" value="F:alpha-1,2-mannosyltransferase activity"/>
    <property type="evidence" value="ECO:0007669"/>
    <property type="project" value="TreeGrafter"/>
</dbReference>
<dbReference type="FunFam" id="3.90.550.10:FF:000177">
    <property type="entry name" value="MNN5p Alpha-1,2-mannosyltransferase"/>
    <property type="match status" value="1"/>
</dbReference>
<dbReference type="PANTHER" id="PTHR31646:SF1">
    <property type="entry name" value="ALPHA-1,2-MANNOSYLTRANSFERASE MNN2"/>
    <property type="match status" value="1"/>
</dbReference>
<keyword evidence="9 11" id="KW-0472">Membrane</keyword>
<keyword evidence="5 11" id="KW-0812">Transmembrane</keyword>
<evidence type="ECO:0008006" key="14">
    <source>
        <dbReference type="Google" id="ProtNLM"/>
    </source>
</evidence>
<dbReference type="InterPro" id="IPR022751">
    <property type="entry name" value="Alpha_mannosyltransferase"/>
</dbReference>
<comment type="subcellular location">
    <subcellularLocation>
        <location evidence="1">Golgi apparatus membrane</location>
        <topology evidence="1">Single-pass type II membrane protein</topology>
    </subcellularLocation>
</comment>
<dbReference type="SUPFAM" id="SSF53448">
    <property type="entry name" value="Nucleotide-diphospho-sugar transferases"/>
    <property type="match status" value="1"/>
</dbReference>
<dbReference type="Gene3D" id="3.90.550.10">
    <property type="entry name" value="Spore Coat Polysaccharide Biosynthesis Protein SpsA, Chain A"/>
    <property type="match status" value="1"/>
</dbReference>
<dbReference type="PANTHER" id="PTHR31646">
    <property type="entry name" value="ALPHA-1,2-MANNOSYLTRANSFERASE MNN2"/>
    <property type="match status" value="1"/>
</dbReference>
<evidence type="ECO:0000256" key="4">
    <source>
        <dbReference type="ARBA" id="ARBA00022679"/>
    </source>
</evidence>
<dbReference type="InterPro" id="IPR029044">
    <property type="entry name" value="Nucleotide-diphossugar_trans"/>
</dbReference>
<evidence type="ECO:0000256" key="3">
    <source>
        <dbReference type="ARBA" id="ARBA00009105"/>
    </source>
</evidence>
<dbReference type="Proteomes" id="UP001306508">
    <property type="component" value="Unassembled WGS sequence"/>
</dbReference>
<keyword evidence="4" id="KW-0808">Transferase</keyword>
<evidence type="ECO:0000256" key="8">
    <source>
        <dbReference type="ARBA" id="ARBA00023034"/>
    </source>
</evidence>
<keyword evidence="10" id="KW-0325">Glycoprotein</keyword>
<evidence type="ECO:0000256" key="10">
    <source>
        <dbReference type="ARBA" id="ARBA00023180"/>
    </source>
</evidence>
<organism evidence="12 13">
    <name type="scientific">Arxiozyma heterogenica</name>
    <dbReference type="NCBI Taxonomy" id="278026"/>
    <lineage>
        <taxon>Eukaryota</taxon>
        <taxon>Fungi</taxon>
        <taxon>Dikarya</taxon>
        <taxon>Ascomycota</taxon>
        <taxon>Saccharomycotina</taxon>
        <taxon>Saccharomycetes</taxon>
        <taxon>Saccharomycetales</taxon>
        <taxon>Saccharomycetaceae</taxon>
        <taxon>Arxiozyma</taxon>
    </lineage>
</organism>
<dbReference type="Pfam" id="PF11051">
    <property type="entry name" value="Mannosyl_trans3"/>
    <property type="match status" value="1"/>
</dbReference>
<dbReference type="AlphaFoldDB" id="A0AAN7ZSD5"/>
<evidence type="ECO:0000256" key="2">
    <source>
        <dbReference type="ARBA" id="ARBA00004922"/>
    </source>
</evidence>
<keyword evidence="7 11" id="KW-1133">Transmembrane helix</keyword>
<dbReference type="GO" id="GO:0046354">
    <property type="term" value="P:mannan biosynthetic process"/>
    <property type="evidence" value="ECO:0007669"/>
    <property type="project" value="TreeGrafter"/>
</dbReference>
<gene>
    <name evidence="12" type="ORF">RI543_003486</name>
</gene>
<keyword evidence="13" id="KW-1185">Reference proteome</keyword>
<evidence type="ECO:0000256" key="9">
    <source>
        <dbReference type="ARBA" id="ARBA00023136"/>
    </source>
</evidence>
<evidence type="ECO:0000256" key="5">
    <source>
        <dbReference type="ARBA" id="ARBA00022692"/>
    </source>
</evidence>
<evidence type="ECO:0000256" key="1">
    <source>
        <dbReference type="ARBA" id="ARBA00004323"/>
    </source>
</evidence>
<name>A0AAN7ZSD5_9SACH</name>
<comment type="pathway">
    <text evidence="2">Protein modification; protein glycosylation.</text>
</comment>
<protein>
    <recommendedName>
        <fullName evidence="14">Alpha-1,2-mannosyltransferase</fullName>
    </recommendedName>
</protein>
<comment type="similarity">
    <text evidence="3">Belongs to the MNN1/MNT family.</text>
</comment>
<sequence length="607" mass="70459">MPTFLLRNFLRLFQRKSKFLIIPIIFITILLYLFFSLPNISSSSSSPSSSYNYNNIINPQHWIESFDSTISSDLPVLNDLPKSSELPEPNDLSDLNLKQFYSSLMETLIELSPEGECGKNYNSNCKLEGALGGDPSGDDYKNWFKATYDNLSECLMLTDYQITMLRNKHSMVTDFINQITLPNNAIGGKGIVIVGGGKYSLLAAMNIEVLRYFNTTLPVEIFIPPGENDPSFCQNYLPKLNAKCTQVEDIFNEATIQNVHFKGYQYKSLALLSSKFKDILFLDADNFPIKNLDSIFDDIAYKANGMILWPDFWRRTDSPRYYDIAKIKYNRDKRVRNLIDDLTPVEVYTENLNDMKNVPFHDLEGTIPDLSTESGQFLINKSIHWKTIALSLYYNLNGPNWYYPIFTQGGPGEGDKETFISAATVFELPYYQTRRKPAIGGYHHDGFHGVCMLQEDFRIDFQNYLMARKELNDKYKNFETHTFTNQSHNVLKHFYETYFTYDEPDVMFVHFNFPKLDPVELSKDHRFILKNGEQLRSISDLKPLRYFDLELNVNQKLKEVVCDMDNRFVYILKSFENPETTKETVCNYIEKRIKFLSETHFEATTSK</sequence>
<dbReference type="GO" id="GO:0000139">
    <property type="term" value="C:Golgi membrane"/>
    <property type="evidence" value="ECO:0007669"/>
    <property type="project" value="UniProtKB-SubCell"/>
</dbReference>